<protein>
    <submittedName>
        <fullName evidence="9">Response regulator</fullName>
    </submittedName>
</protein>
<evidence type="ECO:0000256" key="1">
    <source>
        <dbReference type="ARBA" id="ARBA00004496"/>
    </source>
</evidence>
<dbReference type="SUPFAM" id="SSF52172">
    <property type="entry name" value="CheY-like"/>
    <property type="match status" value="1"/>
</dbReference>
<gene>
    <name evidence="9" type="ORF">CHH72_16130</name>
</gene>
<evidence type="ECO:0000256" key="4">
    <source>
        <dbReference type="ARBA" id="ARBA00023012"/>
    </source>
</evidence>
<dbReference type="Gene3D" id="3.40.50.2300">
    <property type="match status" value="1"/>
</dbReference>
<dbReference type="Pfam" id="PF20714">
    <property type="entry name" value="HTH_64"/>
    <property type="match status" value="1"/>
</dbReference>
<dbReference type="PROSITE" id="PS50110">
    <property type="entry name" value="RESPONSE_REGULATORY"/>
    <property type="match status" value="1"/>
</dbReference>
<evidence type="ECO:0000256" key="7">
    <source>
        <dbReference type="ARBA" id="ARBA00023159"/>
    </source>
</evidence>
<keyword evidence="5" id="KW-0805">Transcription regulation</keyword>
<keyword evidence="4" id="KW-0902">Two-component regulatory system</keyword>
<dbReference type="Pfam" id="PF00072">
    <property type="entry name" value="Response_reg"/>
    <property type="match status" value="1"/>
</dbReference>
<proteinExistence type="predicted"/>
<keyword evidence="7" id="KW-0010">Activator</keyword>
<dbReference type="PANTHER" id="PTHR45526:SF6">
    <property type="entry name" value="TRANSCRIPTIONAL REGULATORY PROTEIN CITT"/>
    <property type="match status" value="1"/>
</dbReference>
<evidence type="ECO:0000256" key="3">
    <source>
        <dbReference type="ARBA" id="ARBA00022553"/>
    </source>
</evidence>
<dbReference type="GO" id="GO:0005737">
    <property type="term" value="C:cytoplasm"/>
    <property type="evidence" value="ECO:0007669"/>
    <property type="project" value="UniProtKB-SubCell"/>
</dbReference>
<dbReference type="InterPro" id="IPR011006">
    <property type="entry name" value="CheY-like_superfamily"/>
</dbReference>
<dbReference type="InterPro" id="IPR024187">
    <property type="entry name" value="Sig_transdc_resp-reg_cit/mal"/>
</dbReference>
<dbReference type="Proteomes" id="UP000216207">
    <property type="component" value="Unassembled WGS sequence"/>
</dbReference>
<comment type="caution">
    <text evidence="9">The sequence shown here is derived from an EMBL/GenBank/DDBJ whole genome shotgun (WGS) entry which is preliminary data.</text>
</comment>
<dbReference type="InterPro" id="IPR001789">
    <property type="entry name" value="Sig_transdc_resp-reg_receiver"/>
</dbReference>
<keyword evidence="6" id="KW-0238">DNA-binding</keyword>
<reference evidence="9 10" key="1">
    <citation type="submission" date="2017-07" db="EMBL/GenBank/DDBJ databases">
        <title>Isolation and whole genome analysis of endospore-forming bacteria from heroin.</title>
        <authorList>
            <person name="Kalinowski J."/>
            <person name="Ahrens B."/>
            <person name="Al-Dilaimi A."/>
            <person name="Winkler A."/>
            <person name="Wibberg D."/>
            <person name="Schleenbecker U."/>
            <person name="Ruckert C."/>
            <person name="Wolfel R."/>
            <person name="Grass G."/>
        </authorList>
    </citation>
    <scope>NUCLEOTIDE SEQUENCE [LARGE SCALE GENOMIC DNA]</scope>
    <source>
        <strain evidence="9 10">7539</strain>
    </source>
</reference>
<name>A0A268NWF6_SHOCL</name>
<comment type="subcellular location">
    <subcellularLocation>
        <location evidence="1">Cytoplasm</location>
    </subcellularLocation>
</comment>
<keyword evidence="3" id="KW-0597">Phosphoprotein</keyword>
<dbReference type="InterPro" id="IPR048714">
    <property type="entry name" value="DpiA-like_HTH"/>
</dbReference>
<dbReference type="GO" id="GO:0003677">
    <property type="term" value="F:DNA binding"/>
    <property type="evidence" value="ECO:0007669"/>
    <property type="project" value="UniProtKB-KW"/>
</dbReference>
<organism evidence="9 10">
    <name type="scientific">Shouchella clausii</name>
    <name type="common">Alkalihalobacillus clausii</name>
    <dbReference type="NCBI Taxonomy" id="79880"/>
    <lineage>
        <taxon>Bacteria</taxon>
        <taxon>Bacillati</taxon>
        <taxon>Bacillota</taxon>
        <taxon>Bacilli</taxon>
        <taxon>Bacillales</taxon>
        <taxon>Bacillaceae</taxon>
        <taxon>Shouchella</taxon>
    </lineage>
</organism>
<dbReference type="RefSeq" id="WP_011245867.1">
    <property type="nucleotide sequence ID" value="NZ_BOQQ01000009.1"/>
</dbReference>
<keyword evidence="8" id="KW-0804">Transcription</keyword>
<evidence type="ECO:0000256" key="6">
    <source>
        <dbReference type="ARBA" id="ARBA00023125"/>
    </source>
</evidence>
<dbReference type="InterPro" id="IPR051271">
    <property type="entry name" value="2C-system_Tx_regulators"/>
</dbReference>
<dbReference type="PIRSF" id="PIRSF006171">
    <property type="entry name" value="RR_citrat_malat"/>
    <property type="match status" value="1"/>
</dbReference>
<accession>A0A268NWF6</accession>
<dbReference type="OMA" id="PEHRYVW"/>
<sequence>MKIMIAEDDYRVAEIHEQFLKKMKNVDVVAKAQNATEAVSLANMHQPDVLLLDVYLPDRLGVDVLPELHQACPDMQIVLITAATEKTIFHKALQNGVVDYLVKPIAFERLQQSVDKAKSLRKWLQDKQPVDQQAADQFFQGAKTKHAPPEALPKGIDQLTLERVRTLLRQQSEGVTAEALGRKFGASRTTSRRYLEYLISTNEAKAELEYGIVGRPERKYWAT</sequence>
<dbReference type="GO" id="GO:0003700">
    <property type="term" value="F:DNA-binding transcription factor activity"/>
    <property type="evidence" value="ECO:0007669"/>
    <property type="project" value="InterPro"/>
</dbReference>
<dbReference type="EMBL" id="NPCC01000027">
    <property type="protein sequence ID" value="PAE87842.1"/>
    <property type="molecule type" value="Genomic_DNA"/>
</dbReference>
<dbReference type="AlphaFoldDB" id="A0A268NWF6"/>
<keyword evidence="2" id="KW-0963">Cytoplasm</keyword>
<evidence type="ECO:0000256" key="2">
    <source>
        <dbReference type="ARBA" id="ARBA00022490"/>
    </source>
</evidence>
<evidence type="ECO:0000256" key="5">
    <source>
        <dbReference type="ARBA" id="ARBA00023015"/>
    </source>
</evidence>
<evidence type="ECO:0000313" key="9">
    <source>
        <dbReference type="EMBL" id="PAE87842.1"/>
    </source>
</evidence>
<evidence type="ECO:0000256" key="8">
    <source>
        <dbReference type="ARBA" id="ARBA00023163"/>
    </source>
</evidence>
<dbReference type="SMART" id="SM00448">
    <property type="entry name" value="REC"/>
    <property type="match status" value="1"/>
</dbReference>
<dbReference type="PANTHER" id="PTHR45526">
    <property type="entry name" value="TRANSCRIPTIONAL REGULATORY PROTEIN DPIA"/>
    <property type="match status" value="1"/>
</dbReference>
<dbReference type="GO" id="GO:0000156">
    <property type="term" value="F:phosphorelay response regulator activity"/>
    <property type="evidence" value="ECO:0007669"/>
    <property type="project" value="TreeGrafter"/>
</dbReference>
<evidence type="ECO:0000313" key="10">
    <source>
        <dbReference type="Proteomes" id="UP000216207"/>
    </source>
</evidence>